<evidence type="ECO:0000256" key="7">
    <source>
        <dbReference type="ARBA" id="ARBA00023180"/>
    </source>
</evidence>
<dbReference type="GO" id="GO:0016491">
    <property type="term" value="F:oxidoreductase activity"/>
    <property type="evidence" value="ECO:0007669"/>
    <property type="project" value="UniProtKB-KW"/>
</dbReference>
<evidence type="ECO:0000313" key="9">
    <source>
        <dbReference type="Proteomes" id="UP001221757"/>
    </source>
</evidence>
<evidence type="ECO:0000313" key="8">
    <source>
        <dbReference type="EMBL" id="KAJ7681166.1"/>
    </source>
</evidence>
<name>A0AAD7D636_MYCRO</name>
<comment type="similarity">
    <text evidence="2">Belongs to the GMC oxidoreductase family.</text>
</comment>
<accession>A0AAD7D636</accession>
<protein>
    <recommendedName>
        <fullName evidence="10">Glucose-methanol-choline oxidoreductase N-terminal domain-containing protein</fullName>
    </recommendedName>
</protein>
<keyword evidence="3" id="KW-0285">Flavoprotein</keyword>
<evidence type="ECO:0000256" key="1">
    <source>
        <dbReference type="ARBA" id="ARBA00001974"/>
    </source>
</evidence>
<dbReference type="GO" id="GO:0050660">
    <property type="term" value="F:flavin adenine dinucleotide binding"/>
    <property type="evidence" value="ECO:0007669"/>
    <property type="project" value="InterPro"/>
</dbReference>
<gene>
    <name evidence="8" type="ORF">B0H17DRAFT_1138604</name>
</gene>
<keyword evidence="7" id="KW-0325">Glycoprotein</keyword>
<dbReference type="PANTHER" id="PTHR11552">
    <property type="entry name" value="GLUCOSE-METHANOL-CHOLINE GMC OXIDOREDUCTASE"/>
    <property type="match status" value="1"/>
</dbReference>
<dbReference type="InterPro" id="IPR012132">
    <property type="entry name" value="GMC_OxRdtase"/>
</dbReference>
<evidence type="ECO:0008006" key="10">
    <source>
        <dbReference type="Google" id="ProtNLM"/>
    </source>
</evidence>
<sequence length="118" mass="12573">MDVICKICGCPTPSPGDQNPPSGDSDVPLGEFIHTGKTLKVDANKEVILSGGIPDSILRTPLVYTAIKSPQILELSGIGRKEILKNIGVECKVDLRGVGQNVQNHTYCTPVYGSNRNA</sequence>
<evidence type="ECO:0000256" key="6">
    <source>
        <dbReference type="ARBA" id="ARBA00023002"/>
    </source>
</evidence>
<dbReference type="InterPro" id="IPR036188">
    <property type="entry name" value="FAD/NAD-bd_sf"/>
</dbReference>
<dbReference type="AlphaFoldDB" id="A0AAD7D636"/>
<comment type="caution">
    <text evidence="8">The sequence shown here is derived from an EMBL/GenBank/DDBJ whole genome shotgun (WGS) entry which is preliminary data.</text>
</comment>
<dbReference type="Gene3D" id="3.50.50.60">
    <property type="entry name" value="FAD/NAD(P)-binding domain"/>
    <property type="match status" value="1"/>
</dbReference>
<keyword evidence="5" id="KW-0274">FAD</keyword>
<evidence type="ECO:0000256" key="4">
    <source>
        <dbReference type="ARBA" id="ARBA00022729"/>
    </source>
</evidence>
<keyword evidence="9" id="KW-1185">Reference proteome</keyword>
<keyword evidence="6" id="KW-0560">Oxidoreductase</keyword>
<reference evidence="8" key="1">
    <citation type="submission" date="2023-03" db="EMBL/GenBank/DDBJ databases">
        <title>Massive genome expansion in bonnet fungi (Mycena s.s.) driven by repeated elements and novel gene families across ecological guilds.</title>
        <authorList>
            <consortium name="Lawrence Berkeley National Laboratory"/>
            <person name="Harder C.B."/>
            <person name="Miyauchi S."/>
            <person name="Viragh M."/>
            <person name="Kuo A."/>
            <person name="Thoen E."/>
            <person name="Andreopoulos B."/>
            <person name="Lu D."/>
            <person name="Skrede I."/>
            <person name="Drula E."/>
            <person name="Henrissat B."/>
            <person name="Morin E."/>
            <person name="Kohler A."/>
            <person name="Barry K."/>
            <person name="LaButti K."/>
            <person name="Morin E."/>
            <person name="Salamov A."/>
            <person name="Lipzen A."/>
            <person name="Mereny Z."/>
            <person name="Hegedus B."/>
            <person name="Baldrian P."/>
            <person name="Stursova M."/>
            <person name="Weitz H."/>
            <person name="Taylor A."/>
            <person name="Grigoriev I.V."/>
            <person name="Nagy L.G."/>
            <person name="Martin F."/>
            <person name="Kauserud H."/>
        </authorList>
    </citation>
    <scope>NUCLEOTIDE SEQUENCE</scope>
    <source>
        <strain evidence="8">CBHHK067</strain>
    </source>
</reference>
<comment type="cofactor">
    <cofactor evidence="1">
        <name>FAD</name>
        <dbReference type="ChEBI" id="CHEBI:57692"/>
    </cofactor>
</comment>
<keyword evidence="4" id="KW-0732">Signal</keyword>
<evidence type="ECO:0000256" key="2">
    <source>
        <dbReference type="ARBA" id="ARBA00010790"/>
    </source>
</evidence>
<dbReference type="EMBL" id="JARKIE010000121">
    <property type="protein sequence ID" value="KAJ7681166.1"/>
    <property type="molecule type" value="Genomic_DNA"/>
</dbReference>
<proteinExistence type="inferred from homology"/>
<evidence type="ECO:0000256" key="5">
    <source>
        <dbReference type="ARBA" id="ARBA00022827"/>
    </source>
</evidence>
<dbReference type="SUPFAM" id="SSF51905">
    <property type="entry name" value="FAD/NAD(P)-binding domain"/>
    <property type="match status" value="1"/>
</dbReference>
<organism evidence="8 9">
    <name type="scientific">Mycena rosella</name>
    <name type="common">Pink bonnet</name>
    <name type="synonym">Agaricus rosellus</name>
    <dbReference type="NCBI Taxonomy" id="1033263"/>
    <lineage>
        <taxon>Eukaryota</taxon>
        <taxon>Fungi</taxon>
        <taxon>Dikarya</taxon>
        <taxon>Basidiomycota</taxon>
        <taxon>Agaricomycotina</taxon>
        <taxon>Agaricomycetes</taxon>
        <taxon>Agaricomycetidae</taxon>
        <taxon>Agaricales</taxon>
        <taxon>Marasmiineae</taxon>
        <taxon>Mycenaceae</taxon>
        <taxon>Mycena</taxon>
    </lineage>
</organism>
<evidence type="ECO:0000256" key="3">
    <source>
        <dbReference type="ARBA" id="ARBA00022630"/>
    </source>
</evidence>
<dbReference type="Proteomes" id="UP001221757">
    <property type="component" value="Unassembled WGS sequence"/>
</dbReference>
<dbReference type="PANTHER" id="PTHR11552:SF201">
    <property type="entry name" value="GLUCOSE-METHANOL-CHOLINE OXIDOREDUCTASE N-TERMINAL DOMAIN-CONTAINING PROTEIN"/>
    <property type="match status" value="1"/>
</dbReference>